<dbReference type="EMBL" id="BAAAQN010000010">
    <property type="protein sequence ID" value="GAA2024987.1"/>
    <property type="molecule type" value="Genomic_DNA"/>
</dbReference>
<comment type="caution">
    <text evidence="2">The sequence shown here is derived from an EMBL/GenBank/DDBJ whole genome shotgun (WGS) entry which is preliminary data.</text>
</comment>
<evidence type="ECO:0000313" key="3">
    <source>
        <dbReference type="Proteomes" id="UP001500751"/>
    </source>
</evidence>
<feature type="region of interest" description="Disordered" evidence="1">
    <location>
        <begin position="79"/>
        <end position="138"/>
    </location>
</feature>
<accession>A0ABP5FG74</accession>
<organism evidence="2 3">
    <name type="scientific">Catenulispora yoronensis</name>
    <dbReference type="NCBI Taxonomy" id="450799"/>
    <lineage>
        <taxon>Bacteria</taxon>
        <taxon>Bacillati</taxon>
        <taxon>Actinomycetota</taxon>
        <taxon>Actinomycetes</taxon>
        <taxon>Catenulisporales</taxon>
        <taxon>Catenulisporaceae</taxon>
        <taxon>Catenulispora</taxon>
    </lineage>
</organism>
<feature type="region of interest" description="Disordered" evidence="1">
    <location>
        <begin position="1"/>
        <end position="20"/>
    </location>
</feature>
<keyword evidence="3" id="KW-1185">Reference proteome</keyword>
<feature type="compositionally biased region" description="Polar residues" evidence="1">
    <location>
        <begin position="1"/>
        <end position="13"/>
    </location>
</feature>
<name>A0ABP5FG74_9ACTN</name>
<evidence type="ECO:0000256" key="1">
    <source>
        <dbReference type="SAM" id="MobiDB-lite"/>
    </source>
</evidence>
<gene>
    <name evidence="2" type="ORF">GCM10009839_23720</name>
</gene>
<dbReference type="Proteomes" id="UP001500751">
    <property type="component" value="Unassembled WGS sequence"/>
</dbReference>
<reference evidence="3" key="1">
    <citation type="journal article" date="2019" name="Int. J. Syst. Evol. Microbiol.">
        <title>The Global Catalogue of Microorganisms (GCM) 10K type strain sequencing project: providing services to taxonomists for standard genome sequencing and annotation.</title>
        <authorList>
            <consortium name="The Broad Institute Genomics Platform"/>
            <consortium name="The Broad Institute Genome Sequencing Center for Infectious Disease"/>
            <person name="Wu L."/>
            <person name="Ma J."/>
        </authorList>
    </citation>
    <scope>NUCLEOTIDE SEQUENCE [LARGE SCALE GENOMIC DNA]</scope>
    <source>
        <strain evidence="3">JCM 16014</strain>
    </source>
</reference>
<evidence type="ECO:0000313" key="2">
    <source>
        <dbReference type="EMBL" id="GAA2024987.1"/>
    </source>
</evidence>
<sequence>MIVSSQRPQMNQKPPTPRLMHHKIPNSRNILNPIPNGIPIPLHLIDKKENKYLGIHPIHPAIVESPPTPRSHIHMIQNIRPGSATPGGSTEPAEAYTGLRTPRRPRSTPAATQLRKTRKRNTHHEQCLSGGNRDSVEI</sequence>
<protein>
    <submittedName>
        <fullName evidence="2">Uncharacterized protein</fullName>
    </submittedName>
</protein>
<proteinExistence type="predicted"/>